<keyword evidence="1" id="KW-0472">Membrane</keyword>
<keyword evidence="1" id="KW-0812">Transmembrane</keyword>
<feature type="transmembrane region" description="Helical" evidence="1">
    <location>
        <begin position="35"/>
        <end position="58"/>
    </location>
</feature>
<sequence>MFVHSTAMQSSVITVKHKHTQHTVNPLIAPNVNPFLPSAISTVTVLFFLALIIVLVPLGISVTASQFPQCQNVPQSCYK</sequence>
<comment type="caution">
    <text evidence="2">The sequence shown here is derived from an EMBL/GenBank/DDBJ whole genome shotgun (WGS) entry which is preliminary data.</text>
</comment>
<evidence type="ECO:0000313" key="2">
    <source>
        <dbReference type="EMBL" id="CAI9614632.1"/>
    </source>
</evidence>
<keyword evidence="3" id="KW-1185">Reference proteome</keyword>
<evidence type="ECO:0000256" key="1">
    <source>
        <dbReference type="SAM" id="Phobius"/>
    </source>
</evidence>
<keyword evidence="1" id="KW-1133">Transmembrane helix</keyword>
<evidence type="ECO:0000313" key="3">
    <source>
        <dbReference type="Proteomes" id="UP001162483"/>
    </source>
</evidence>
<dbReference type="Proteomes" id="UP001162483">
    <property type="component" value="Unassembled WGS sequence"/>
</dbReference>
<proteinExistence type="predicted"/>
<organism evidence="2 3">
    <name type="scientific">Staurois parvus</name>
    <dbReference type="NCBI Taxonomy" id="386267"/>
    <lineage>
        <taxon>Eukaryota</taxon>
        <taxon>Metazoa</taxon>
        <taxon>Chordata</taxon>
        <taxon>Craniata</taxon>
        <taxon>Vertebrata</taxon>
        <taxon>Euteleostomi</taxon>
        <taxon>Amphibia</taxon>
        <taxon>Batrachia</taxon>
        <taxon>Anura</taxon>
        <taxon>Neobatrachia</taxon>
        <taxon>Ranoidea</taxon>
        <taxon>Ranidae</taxon>
        <taxon>Staurois</taxon>
    </lineage>
</organism>
<dbReference type="EMBL" id="CATNWA010019716">
    <property type="protein sequence ID" value="CAI9614632.1"/>
    <property type="molecule type" value="Genomic_DNA"/>
</dbReference>
<accession>A0ABN9H1U2</accession>
<gene>
    <name evidence="2" type="ORF">SPARVUS_LOCUS15097004</name>
</gene>
<reference evidence="2" key="1">
    <citation type="submission" date="2023-05" db="EMBL/GenBank/DDBJ databases">
        <authorList>
            <person name="Stuckert A."/>
        </authorList>
    </citation>
    <scope>NUCLEOTIDE SEQUENCE</scope>
</reference>
<name>A0ABN9H1U2_9NEOB</name>
<protein>
    <submittedName>
        <fullName evidence="2">Uncharacterized protein</fullName>
    </submittedName>
</protein>